<feature type="transmembrane region" description="Helical" evidence="1">
    <location>
        <begin position="16"/>
        <end position="42"/>
    </location>
</feature>
<comment type="caution">
    <text evidence="2">The sequence shown here is derived from an EMBL/GenBank/DDBJ whole genome shotgun (WGS) entry which is preliminary data.</text>
</comment>
<keyword evidence="1" id="KW-0472">Membrane</keyword>
<dbReference type="OrthoDB" id="5956436at2759"/>
<evidence type="ECO:0000256" key="1">
    <source>
        <dbReference type="SAM" id="Phobius"/>
    </source>
</evidence>
<gene>
    <name evidence="2" type="ORF">OS493_011914</name>
</gene>
<keyword evidence="1" id="KW-1133">Transmembrane helix</keyword>
<name>A0A9W9YH95_9CNID</name>
<keyword evidence="3" id="KW-1185">Reference proteome</keyword>
<dbReference type="EMBL" id="MU827782">
    <property type="protein sequence ID" value="KAJ7336692.1"/>
    <property type="molecule type" value="Genomic_DNA"/>
</dbReference>
<reference evidence="2" key="1">
    <citation type="submission" date="2023-01" db="EMBL/GenBank/DDBJ databases">
        <title>Genome assembly of the deep-sea coral Lophelia pertusa.</title>
        <authorList>
            <person name="Herrera S."/>
            <person name="Cordes E."/>
        </authorList>
    </citation>
    <scope>NUCLEOTIDE SEQUENCE</scope>
    <source>
        <strain evidence="2">USNM1676648</strain>
        <tissue evidence="2">Polyp</tissue>
    </source>
</reference>
<organism evidence="2 3">
    <name type="scientific">Desmophyllum pertusum</name>
    <dbReference type="NCBI Taxonomy" id="174260"/>
    <lineage>
        <taxon>Eukaryota</taxon>
        <taxon>Metazoa</taxon>
        <taxon>Cnidaria</taxon>
        <taxon>Anthozoa</taxon>
        <taxon>Hexacorallia</taxon>
        <taxon>Scleractinia</taxon>
        <taxon>Caryophylliina</taxon>
        <taxon>Caryophylliidae</taxon>
        <taxon>Desmophyllum</taxon>
    </lineage>
</organism>
<feature type="transmembrane region" description="Helical" evidence="1">
    <location>
        <begin position="126"/>
        <end position="147"/>
    </location>
</feature>
<proteinExistence type="predicted"/>
<feature type="transmembrane region" description="Helical" evidence="1">
    <location>
        <begin position="159"/>
        <end position="185"/>
    </location>
</feature>
<evidence type="ECO:0000313" key="3">
    <source>
        <dbReference type="Proteomes" id="UP001163046"/>
    </source>
</evidence>
<keyword evidence="1" id="KW-0812">Transmembrane</keyword>
<feature type="transmembrane region" description="Helical" evidence="1">
    <location>
        <begin position="240"/>
        <end position="258"/>
    </location>
</feature>
<accession>A0A9W9YH95</accession>
<dbReference type="AlphaFoldDB" id="A0A9W9YH95"/>
<sequence length="259" mass="29988">MSPSISMMEDVDKTEIYVLFLAFVIIVALISTTMVSFFYVYYQSDHLLIMHFRYQYIIIAILSLLASWASVNTCHVFAISSFTLGTFAQDTFRLIRDVQNGTLDDVIRIHEDLCTVVFNTVSAYSVWFVLHWSTYGAGFVVDTIIIYHMPKELLWETPMMMFGIFLQLVFFVYLFTLPCFCAARITNKCAGVYEKINCTTSEDWPAGHPFRDRHNIALFISYAKERRCGFKVGRITFNTSLAWLSFFFGLTALLSHFFY</sequence>
<dbReference type="Proteomes" id="UP001163046">
    <property type="component" value="Unassembled WGS sequence"/>
</dbReference>
<feature type="transmembrane region" description="Helical" evidence="1">
    <location>
        <begin position="54"/>
        <end position="78"/>
    </location>
</feature>
<protein>
    <submittedName>
        <fullName evidence="2">Uncharacterized protein</fullName>
    </submittedName>
</protein>
<evidence type="ECO:0000313" key="2">
    <source>
        <dbReference type="EMBL" id="KAJ7336692.1"/>
    </source>
</evidence>